<evidence type="ECO:0000256" key="11">
    <source>
        <dbReference type="SAM" id="MobiDB-lite"/>
    </source>
</evidence>
<dbReference type="InterPro" id="IPR037103">
    <property type="entry name" value="Tubulin/FtsZ-like_C"/>
</dbReference>
<dbReference type="InterPro" id="IPR008280">
    <property type="entry name" value="Tub_FtsZ_C"/>
</dbReference>
<comment type="subcellular location">
    <subcellularLocation>
        <location evidence="8">Cytoplasm</location>
    </subcellularLocation>
    <text evidence="8">Assembles at midcell at the inner surface of the cytoplasmic membrane.</text>
</comment>
<reference evidence="12" key="1">
    <citation type="submission" date="2012-05" db="EMBL/GenBank/DDBJ databases">
        <authorList>
            <person name="Studholme D.J."/>
            <person name="Wasukira A."/>
            <person name="Grant M."/>
        </authorList>
    </citation>
    <scope>NUCLEOTIDE SEQUENCE [LARGE SCALE GENOMIC DNA]</scope>
    <source>
        <strain evidence="12">NCPPB 890</strain>
    </source>
</reference>
<accession>A0A836NZN4</accession>
<dbReference type="FunFam" id="3.40.50.1440:FF:000023">
    <property type="entry name" value="Cell division protein FtsZ"/>
    <property type="match status" value="1"/>
</dbReference>
<dbReference type="GO" id="GO:0005737">
    <property type="term" value="C:cytoplasm"/>
    <property type="evidence" value="ECO:0007669"/>
    <property type="project" value="UniProtKB-SubCell"/>
</dbReference>
<dbReference type="Pfam" id="PF12327">
    <property type="entry name" value="FtsZ_C"/>
    <property type="match status" value="1"/>
</dbReference>
<dbReference type="Pfam" id="PF00091">
    <property type="entry name" value="Tubulin"/>
    <property type="match status" value="1"/>
</dbReference>
<dbReference type="GeneID" id="69688817"/>
<evidence type="ECO:0000313" key="12">
    <source>
        <dbReference type="EMBL" id="KFA00511.1"/>
    </source>
</evidence>
<organism evidence="12">
    <name type="scientific">Xanthomonas vasicola pv. vasculorum NCPPB 890</name>
    <dbReference type="NCBI Taxonomy" id="1184265"/>
    <lineage>
        <taxon>Bacteria</taxon>
        <taxon>Pseudomonadati</taxon>
        <taxon>Pseudomonadota</taxon>
        <taxon>Gammaproteobacteria</taxon>
        <taxon>Lysobacterales</taxon>
        <taxon>Lysobacteraceae</taxon>
        <taxon>Xanthomonas</taxon>
    </lineage>
</organism>
<feature type="binding site" evidence="8">
    <location>
        <begin position="110"/>
        <end position="112"/>
    </location>
    <ligand>
        <name>GTP</name>
        <dbReference type="ChEBI" id="CHEBI:37565"/>
    </ligand>
</feature>
<comment type="function">
    <text evidence="8 10">Essential cell division protein that forms a contractile ring structure (Z ring) at the future cell division site. The regulation of the ring assembly controls the timing and the location of cell division. One of the functions of the FtsZ ring is to recruit other cell division proteins to the septum to produce a new cell wall between the dividing cells. Binds GTP and shows GTPase activity.</text>
</comment>
<dbReference type="PANTHER" id="PTHR30314:SF3">
    <property type="entry name" value="MITOCHONDRIAL DIVISION PROTEIN FSZA"/>
    <property type="match status" value="1"/>
</dbReference>
<evidence type="ECO:0000256" key="6">
    <source>
        <dbReference type="ARBA" id="ARBA00023210"/>
    </source>
</evidence>
<dbReference type="SUPFAM" id="SSF55307">
    <property type="entry name" value="Tubulin C-terminal domain-like"/>
    <property type="match status" value="1"/>
</dbReference>
<dbReference type="GO" id="GO:0005525">
    <property type="term" value="F:GTP binding"/>
    <property type="evidence" value="ECO:0007669"/>
    <property type="project" value="UniProtKB-UniRule"/>
</dbReference>
<dbReference type="GO" id="GO:0032153">
    <property type="term" value="C:cell division site"/>
    <property type="evidence" value="ECO:0007669"/>
    <property type="project" value="UniProtKB-UniRule"/>
</dbReference>
<gene>
    <name evidence="8" type="primary">ftsZ</name>
    <name evidence="12" type="ORF">A11K_0121605</name>
</gene>
<dbReference type="InterPro" id="IPR018316">
    <property type="entry name" value="Tubulin/FtsZ_2-layer-sand-dom"/>
</dbReference>
<dbReference type="InterPro" id="IPR000158">
    <property type="entry name" value="Cell_div_FtsZ"/>
</dbReference>
<dbReference type="InterPro" id="IPR036525">
    <property type="entry name" value="Tubulin/FtsZ_GTPase_sf"/>
</dbReference>
<sequence>MAHFELIEKMAPNAVIKVVGVGGGGGNAVAHMVNTNVDGVEFITANTDSQAIKNCGAKLQLQLGTNVTKGLGAGANPEVGRQAALEDRERIMDALQGADMVFITAGMGGGTGTGAAPVVAQLAKEMGILTVAVVTKPFPFEGRRRMQVALKGIEELSQHCDSLITIPNEKLITVLGRNATMIQAFRAANDVLQGAVQGIADLIVRPGLINVDFADVRTVMSEMGLAMMGTGSARGDDRAQAAAEAAIQNPLLDDVNLAGANGILVNITAGPDFTMSEFDEIGRTIEAFASEDATVVVGTVLDPDMQDEVRVTVVATGLNRAVARQTQRPDQRAPIKLVRNATTGQPEFGDFDTTSGDAVSKAVGGSMGLGLRRPSSDSVGSGSSNHTGGGSSAPAADLPNDYLDIPAFLRRQAD</sequence>
<evidence type="ECO:0000256" key="4">
    <source>
        <dbReference type="ARBA" id="ARBA00022741"/>
    </source>
</evidence>
<comment type="caution">
    <text evidence="12">The sequence shown here is derived from an EMBL/GenBank/DDBJ whole genome shotgun (WGS) entry which is preliminary data.</text>
</comment>
<dbReference type="PROSITE" id="PS01135">
    <property type="entry name" value="FTSZ_2"/>
    <property type="match status" value="1"/>
</dbReference>
<dbReference type="SMART" id="SM00865">
    <property type="entry name" value="Tubulin_C"/>
    <property type="match status" value="1"/>
</dbReference>
<evidence type="ECO:0000256" key="7">
    <source>
        <dbReference type="ARBA" id="ARBA00023306"/>
    </source>
</evidence>
<dbReference type="EMBL" id="AKBN01001392">
    <property type="protein sequence ID" value="KFA00511.1"/>
    <property type="molecule type" value="Genomic_DNA"/>
</dbReference>
<dbReference type="SMART" id="SM00864">
    <property type="entry name" value="Tubulin"/>
    <property type="match status" value="1"/>
</dbReference>
<dbReference type="InterPro" id="IPR024757">
    <property type="entry name" value="FtsZ_C"/>
</dbReference>
<feature type="binding site" evidence="8">
    <location>
        <begin position="23"/>
        <end position="27"/>
    </location>
    <ligand>
        <name>GTP</name>
        <dbReference type="ChEBI" id="CHEBI:37565"/>
    </ligand>
</feature>
<evidence type="ECO:0000256" key="1">
    <source>
        <dbReference type="ARBA" id="ARBA00009690"/>
    </source>
</evidence>
<dbReference type="PRINTS" id="PR00423">
    <property type="entry name" value="CELLDVISFTSZ"/>
</dbReference>
<dbReference type="InterPro" id="IPR045061">
    <property type="entry name" value="FtsZ/CetZ"/>
</dbReference>
<proteinExistence type="inferred from homology"/>
<dbReference type="GO" id="GO:0051258">
    <property type="term" value="P:protein polymerization"/>
    <property type="evidence" value="ECO:0007669"/>
    <property type="project" value="UniProtKB-UniRule"/>
</dbReference>
<feature type="binding site" evidence="8">
    <location>
        <position position="145"/>
    </location>
    <ligand>
        <name>GTP</name>
        <dbReference type="ChEBI" id="CHEBI:37565"/>
    </ligand>
</feature>
<keyword evidence="7 8" id="KW-0131">Cell cycle</keyword>
<dbReference type="Gene3D" id="3.40.50.1440">
    <property type="entry name" value="Tubulin/FtsZ, GTPase domain"/>
    <property type="match status" value="1"/>
</dbReference>
<keyword evidence="3 8" id="KW-0132">Cell division</keyword>
<comment type="subunit">
    <text evidence="8">Homodimer. Polymerizes to form a dynamic ring structure in a strictly GTP-dependent manner. Interacts directly with several other division proteins.</text>
</comment>
<keyword evidence="6 8" id="KW-0717">Septation</keyword>
<feature type="compositionally biased region" description="Low complexity" evidence="11">
    <location>
        <begin position="376"/>
        <end position="386"/>
    </location>
</feature>
<dbReference type="InterPro" id="IPR003008">
    <property type="entry name" value="Tubulin_FtsZ_GTPase"/>
</dbReference>
<evidence type="ECO:0000256" key="3">
    <source>
        <dbReference type="ARBA" id="ARBA00022618"/>
    </source>
</evidence>
<comment type="similarity">
    <text evidence="1 8 10">Belongs to the FtsZ family.</text>
</comment>
<dbReference type="Gene3D" id="3.30.1330.20">
    <property type="entry name" value="Tubulin/FtsZ, C-terminal domain"/>
    <property type="match status" value="1"/>
</dbReference>
<evidence type="ECO:0000256" key="5">
    <source>
        <dbReference type="ARBA" id="ARBA00023134"/>
    </source>
</evidence>
<dbReference type="RefSeq" id="WP_010367620.1">
    <property type="nucleotide sequence ID" value="NZ_AKBN02000004.1"/>
</dbReference>
<dbReference type="PANTHER" id="PTHR30314">
    <property type="entry name" value="CELL DIVISION PROTEIN FTSZ-RELATED"/>
    <property type="match status" value="1"/>
</dbReference>
<evidence type="ECO:0000256" key="9">
    <source>
        <dbReference type="NCBIfam" id="TIGR00065"/>
    </source>
</evidence>
<evidence type="ECO:0000256" key="2">
    <source>
        <dbReference type="ARBA" id="ARBA00022490"/>
    </source>
</evidence>
<dbReference type="CDD" id="cd02201">
    <property type="entry name" value="FtsZ_type1"/>
    <property type="match status" value="1"/>
</dbReference>
<dbReference type="NCBIfam" id="TIGR00065">
    <property type="entry name" value="ftsZ"/>
    <property type="match status" value="1"/>
</dbReference>
<protein>
    <recommendedName>
        <fullName evidence="8 9">Cell division protein FtsZ</fullName>
    </recommendedName>
</protein>
<dbReference type="GO" id="GO:0003924">
    <property type="term" value="F:GTPase activity"/>
    <property type="evidence" value="ECO:0007669"/>
    <property type="project" value="UniProtKB-UniRule"/>
</dbReference>
<feature type="binding site" evidence="8">
    <location>
        <position position="141"/>
    </location>
    <ligand>
        <name>GTP</name>
        <dbReference type="ChEBI" id="CHEBI:37565"/>
    </ligand>
</feature>
<evidence type="ECO:0000256" key="10">
    <source>
        <dbReference type="RuleBase" id="RU000631"/>
    </source>
</evidence>
<feature type="binding site" evidence="8">
    <location>
        <position position="189"/>
    </location>
    <ligand>
        <name>GTP</name>
        <dbReference type="ChEBI" id="CHEBI:37565"/>
    </ligand>
</feature>
<keyword evidence="5 8" id="KW-0342">GTP-binding</keyword>
<keyword evidence="4 8" id="KW-0547">Nucleotide-binding</keyword>
<dbReference type="AlphaFoldDB" id="A0A836NZN4"/>
<dbReference type="GO" id="GO:0000917">
    <property type="term" value="P:division septum assembly"/>
    <property type="evidence" value="ECO:0007669"/>
    <property type="project" value="UniProtKB-KW"/>
</dbReference>
<dbReference type="FunFam" id="3.30.1330.20:FF:000004">
    <property type="entry name" value="Cell division protein FtsZ"/>
    <property type="match status" value="1"/>
</dbReference>
<dbReference type="HAMAP" id="MF_00909">
    <property type="entry name" value="FtsZ"/>
    <property type="match status" value="1"/>
</dbReference>
<dbReference type="GO" id="GO:0043093">
    <property type="term" value="P:FtsZ-dependent cytokinesis"/>
    <property type="evidence" value="ECO:0007669"/>
    <property type="project" value="UniProtKB-UniRule"/>
</dbReference>
<dbReference type="InterPro" id="IPR020805">
    <property type="entry name" value="Cell_div_FtsZ_CS"/>
</dbReference>
<dbReference type="SUPFAM" id="SSF52490">
    <property type="entry name" value="Tubulin nucleotide-binding domain-like"/>
    <property type="match status" value="1"/>
</dbReference>
<evidence type="ECO:0000256" key="8">
    <source>
        <dbReference type="HAMAP-Rule" id="MF_00909"/>
    </source>
</evidence>
<name>A0A836NZN4_XANVA</name>
<keyword evidence="2 8" id="KW-0963">Cytoplasm</keyword>
<feature type="region of interest" description="Disordered" evidence="11">
    <location>
        <begin position="362"/>
        <end position="401"/>
    </location>
</feature>